<evidence type="ECO:0000256" key="1">
    <source>
        <dbReference type="ARBA" id="ARBA00023002"/>
    </source>
</evidence>
<dbReference type="InterPro" id="IPR042098">
    <property type="entry name" value="TauD-like_sf"/>
</dbReference>
<dbReference type="AlphaFoldDB" id="A0A3B9IJK5"/>
<dbReference type="Proteomes" id="UP000257706">
    <property type="component" value="Unassembled WGS sequence"/>
</dbReference>
<evidence type="ECO:0000313" key="4">
    <source>
        <dbReference type="EMBL" id="HAE48054.1"/>
    </source>
</evidence>
<organism evidence="4 5">
    <name type="scientific">Tistrella mobilis</name>
    <dbReference type="NCBI Taxonomy" id="171437"/>
    <lineage>
        <taxon>Bacteria</taxon>
        <taxon>Pseudomonadati</taxon>
        <taxon>Pseudomonadota</taxon>
        <taxon>Alphaproteobacteria</taxon>
        <taxon>Geminicoccales</taxon>
        <taxon>Geminicoccaceae</taxon>
        <taxon>Tistrella</taxon>
    </lineage>
</organism>
<feature type="domain" description="TauD/TfdA-like" evidence="3">
    <location>
        <begin position="242"/>
        <end position="373"/>
    </location>
</feature>
<proteinExistence type="predicted"/>
<sequence length="398" mass="43513">MARRSPDRRTRKNGAILMVGPCKKPEPSNSFPSPPGELCPPFGPRPSGPPEINDCWCSNRRRHQMMNTFPLPTIMLADAQRNALSARIAAETYPLNGPFAPYIARTGAAVSAVLEDGQRRMLADLPHLGALVIDNVPVDANVLSGPIDPEAPIRAKPTGISEAVLTGFVAQCGVPYAIVQEGRSLVSNVAAKLGRTKTLTGLGAVQLNPHIENAFGRTFRQDRSPAGLALIGVCREPGGSPATYVADGRIALDMLSEEDRAILFEERFWIRRPERWRRTDMPTERRTAVVVPGPGDRIALIIATYGDMIRADDDRAAVALQAFIRALQTVAVGVVIDPGRLILIDNRCMLHGRCGYAATFTRDGAPYRWLQRLFWTDALDQFGGWQAGDHLIDTLREP</sequence>
<name>A0A3B9IJK5_9PROT</name>
<evidence type="ECO:0000313" key="5">
    <source>
        <dbReference type="Proteomes" id="UP000257706"/>
    </source>
</evidence>
<dbReference type="GO" id="GO:0016706">
    <property type="term" value="F:2-oxoglutarate-dependent dioxygenase activity"/>
    <property type="evidence" value="ECO:0007669"/>
    <property type="project" value="UniProtKB-ARBA"/>
</dbReference>
<dbReference type="Gene3D" id="3.60.130.10">
    <property type="entry name" value="Clavaminate synthase-like"/>
    <property type="match status" value="1"/>
</dbReference>
<dbReference type="Pfam" id="PF02668">
    <property type="entry name" value="TauD"/>
    <property type="match status" value="1"/>
</dbReference>
<accession>A0A3B9IJK5</accession>
<reference evidence="4 5" key="1">
    <citation type="journal article" date="2018" name="Nat. Biotechnol.">
        <title>A standardized bacterial taxonomy based on genome phylogeny substantially revises the tree of life.</title>
        <authorList>
            <person name="Parks D.H."/>
            <person name="Chuvochina M."/>
            <person name="Waite D.W."/>
            <person name="Rinke C."/>
            <person name="Skarshewski A."/>
            <person name="Chaumeil P.A."/>
            <person name="Hugenholtz P."/>
        </authorList>
    </citation>
    <scope>NUCLEOTIDE SEQUENCE [LARGE SCALE GENOMIC DNA]</scope>
    <source>
        <strain evidence="4">UBA8739</strain>
    </source>
</reference>
<protein>
    <recommendedName>
        <fullName evidence="3">TauD/TfdA-like domain-containing protein</fullName>
    </recommendedName>
</protein>
<feature type="region of interest" description="Disordered" evidence="2">
    <location>
        <begin position="1"/>
        <end position="35"/>
    </location>
</feature>
<dbReference type="InterPro" id="IPR003819">
    <property type="entry name" value="TauD/TfdA-like"/>
</dbReference>
<evidence type="ECO:0000259" key="3">
    <source>
        <dbReference type="Pfam" id="PF02668"/>
    </source>
</evidence>
<evidence type="ECO:0000256" key="2">
    <source>
        <dbReference type="SAM" id="MobiDB-lite"/>
    </source>
</evidence>
<keyword evidence="1" id="KW-0560">Oxidoreductase</keyword>
<gene>
    <name evidence="4" type="ORF">DCK97_11595</name>
</gene>
<dbReference type="EMBL" id="DMAI01000177">
    <property type="protein sequence ID" value="HAE48054.1"/>
    <property type="molecule type" value="Genomic_DNA"/>
</dbReference>
<dbReference type="SUPFAM" id="SSF51197">
    <property type="entry name" value="Clavaminate synthase-like"/>
    <property type="match status" value="1"/>
</dbReference>
<comment type="caution">
    <text evidence="4">The sequence shown here is derived from an EMBL/GenBank/DDBJ whole genome shotgun (WGS) entry which is preliminary data.</text>
</comment>